<evidence type="ECO:0000313" key="2">
    <source>
        <dbReference type="EMBL" id="MPN49292.1"/>
    </source>
</evidence>
<feature type="transmembrane region" description="Helical" evidence="1">
    <location>
        <begin position="44"/>
        <end position="62"/>
    </location>
</feature>
<gene>
    <name evidence="2" type="ORF">SDC9_196909</name>
</gene>
<keyword evidence="1" id="KW-0472">Membrane</keyword>
<dbReference type="AlphaFoldDB" id="A0A645IEN0"/>
<organism evidence="2">
    <name type="scientific">bioreactor metagenome</name>
    <dbReference type="NCBI Taxonomy" id="1076179"/>
    <lineage>
        <taxon>unclassified sequences</taxon>
        <taxon>metagenomes</taxon>
        <taxon>ecological metagenomes</taxon>
    </lineage>
</organism>
<feature type="transmembrane region" description="Helical" evidence="1">
    <location>
        <begin position="69"/>
        <end position="93"/>
    </location>
</feature>
<comment type="caution">
    <text evidence="2">The sequence shown here is derived from an EMBL/GenBank/DDBJ whole genome shotgun (WGS) entry which is preliminary data.</text>
</comment>
<dbReference type="EMBL" id="VSSQ01112396">
    <property type="protein sequence ID" value="MPN49292.1"/>
    <property type="molecule type" value="Genomic_DNA"/>
</dbReference>
<reference evidence="2" key="1">
    <citation type="submission" date="2019-08" db="EMBL/GenBank/DDBJ databases">
        <authorList>
            <person name="Kucharzyk K."/>
            <person name="Murdoch R.W."/>
            <person name="Higgins S."/>
            <person name="Loffler F."/>
        </authorList>
    </citation>
    <scope>NUCLEOTIDE SEQUENCE</scope>
</reference>
<proteinExistence type="predicted"/>
<name>A0A645IEN0_9ZZZZ</name>
<sequence>MLDKIKDKFSLIIACAFLIFICCSALWAPIFYMYKAMQMDKKIPAAHILLILAPIIATATMLKEFPYPYSVVILIIIFIATKAFWMSIINNYFEEQESKLS</sequence>
<feature type="transmembrane region" description="Helical" evidence="1">
    <location>
        <begin position="12"/>
        <end position="32"/>
    </location>
</feature>
<keyword evidence="1" id="KW-0812">Transmembrane</keyword>
<protein>
    <submittedName>
        <fullName evidence="2">Uncharacterized protein</fullName>
    </submittedName>
</protein>
<evidence type="ECO:0000256" key="1">
    <source>
        <dbReference type="SAM" id="Phobius"/>
    </source>
</evidence>
<accession>A0A645IEN0</accession>
<keyword evidence="1" id="KW-1133">Transmembrane helix</keyword>